<evidence type="ECO:0000313" key="3">
    <source>
        <dbReference type="Proteomes" id="UP000729357"/>
    </source>
</evidence>
<feature type="compositionally biased region" description="Polar residues" evidence="1">
    <location>
        <begin position="96"/>
        <end position="131"/>
    </location>
</feature>
<proteinExistence type="predicted"/>
<name>A0A9P8F945_AURME</name>
<organism evidence="2 3">
    <name type="scientific">Aureobasidium melanogenum</name>
    <name type="common">Aureobasidium pullulans var. melanogenum</name>
    <dbReference type="NCBI Taxonomy" id="46634"/>
    <lineage>
        <taxon>Eukaryota</taxon>
        <taxon>Fungi</taxon>
        <taxon>Dikarya</taxon>
        <taxon>Ascomycota</taxon>
        <taxon>Pezizomycotina</taxon>
        <taxon>Dothideomycetes</taxon>
        <taxon>Dothideomycetidae</taxon>
        <taxon>Dothideales</taxon>
        <taxon>Saccotheciaceae</taxon>
        <taxon>Aureobasidium</taxon>
    </lineage>
</organism>
<feature type="region of interest" description="Disordered" evidence="1">
    <location>
        <begin position="96"/>
        <end position="132"/>
    </location>
</feature>
<feature type="non-terminal residue" evidence="2">
    <location>
        <position position="1"/>
    </location>
</feature>
<protein>
    <submittedName>
        <fullName evidence="2">Uncharacterized protein</fullName>
    </submittedName>
</protein>
<keyword evidence="3" id="KW-1185">Reference proteome</keyword>
<dbReference type="Proteomes" id="UP000729357">
    <property type="component" value="Unassembled WGS sequence"/>
</dbReference>
<comment type="caution">
    <text evidence="2">The sequence shown here is derived from an EMBL/GenBank/DDBJ whole genome shotgun (WGS) entry which is preliminary data.</text>
</comment>
<dbReference type="EMBL" id="JAHFXS010003981">
    <property type="protein sequence ID" value="KAG9958617.1"/>
    <property type="molecule type" value="Genomic_DNA"/>
</dbReference>
<reference evidence="2" key="1">
    <citation type="journal article" date="2021" name="J Fungi (Basel)">
        <title>Virulence traits and population genomics of the black yeast Aureobasidium melanogenum.</title>
        <authorList>
            <person name="Cernosa A."/>
            <person name="Sun X."/>
            <person name="Gostincar C."/>
            <person name="Fang C."/>
            <person name="Gunde-Cimerman N."/>
            <person name="Song Z."/>
        </authorList>
    </citation>
    <scope>NUCLEOTIDE SEQUENCE</scope>
    <source>
        <strain evidence="2">EXF-9298</strain>
    </source>
</reference>
<accession>A0A9P8F945</accession>
<evidence type="ECO:0000313" key="2">
    <source>
        <dbReference type="EMBL" id="KAG9958617.1"/>
    </source>
</evidence>
<gene>
    <name evidence="2" type="ORF">KCU98_g16888</name>
</gene>
<sequence length="340" mass="38168">MLHLPTILDWNILLDAPQTLTDKINPLPWTFRHAHQQCKVFGIVAGTRNKRILLTMIEKLPRQPVIHEGFGHQDLVDFTNSRRLKLNKTAQEHLDQCTSKRAATVQNSDADGTASHSGQPTPSSDTPNTGSGVLLRRSSRLAAKAAFAASTVVRKRLPSKTPGKTAMPVRGPAAKRVVYKSPLNKRIAIFREVREMVLRYVCISSATIVHPQQQPAIARTCSLLRSEALALYYGSNRFTVFVGRVKHGVGYKALSDMNTWLHELEPSYLASVRSLSFVHLGASTVLDIDFDIRGQRFGIVRRSTHSPPADRRDLRAHTVEEFRWQFDYSRSLARIMSSVR</sequence>
<dbReference type="AlphaFoldDB" id="A0A9P8F945"/>
<reference evidence="2" key="2">
    <citation type="submission" date="2021-08" db="EMBL/GenBank/DDBJ databases">
        <authorList>
            <person name="Gostincar C."/>
            <person name="Sun X."/>
            <person name="Song Z."/>
            <person name="Gunde-Cimerman N."/>
        </authorList>
    </citation>
    <scope>NUCLEOTIDE SEQUENCE</scope>
    <source>
        <strain evidence="2">EXF-9298</strain>
    </source>
</reference>
<evidence type="ECO:0000256" key="1">
    <source>
        <dbReference type="SAM" id="MobiDB-lite"/>
    </source>
</evidence>